<evidence type="ECO:0000313" key="3">
    <source>
        <dbReference type="Proteomes" id="UP000276215"/>
    </source>
</evidence>
<evidence type="ECO:0000313" key="2">
    <source>
        <dbReference type="EMBL" id="RPA93085.1"/>
    </source>
</evidence>
<proteinExistence type="predicted"/>
<accession>A0A3N4J4J5</accession>
<organism evidence="2 3">
    <name type="scientific">Choiromyces venosus 120613-1</name>
    <dbReference type="NCBI Taxonomy" id="1336337"/>
    <lineage>
        <taxon>Eukaryota</taxon>
        <taxon>Fungi</taxon>
        <taxon>Dikarya</taxon>
        <taxon>Ascomycota</taxon>
        <taxon>Pezizomycotina</taxon>
        <taxon>Pezizomycetes</taxon>
        <taxon>Pezizales</taxon>
        <taxon>Tuberaceae</taxon>
        <taxon>Choiromyces</taxon>
    </lineage>
</organism>
<dbReference type="AlphaFoldDB" id="A0A3N4J4J5"/>
<gene>
    <name evidence="2" type="ORF">L873DRAFT_113865</name>
</gene>
<evidence type="ECO:0000256" key="1">
    <source>
        <dbReference type="SAM" id="Phobius"/>
    </source>
</evidence>
<keyword evidence="1" id="KW-0472">Membrane</keyword>
<keyword evidence="1" id="KW-0812">Transmembrane</keyword>
<dbReference type="EMBL" id="ML120461">
    <property type="protein sequence ID" value="RPA93085.1"/>
    <property type="molecule type" value="Genomic_DNA"/>
</dbReference>
<sequence length="135" mass="15983">MDSIQDNGISRTVNRGFLFQKGLPSFSYEDLSQQIFIYCTSIDISCHPLSRHICNMFFVLLFITICPNILHICLFPLLSCRILSPHQYFFSFSHSTYRVLPFHIFWYSFSDIYCSISFCRLAFYRDQGRVFENII</sequence>
<reference evidence="2 3" key="1">
    <citation type="journal article" date="2018" name="Nat. Ecol. Evol.">
        <title>Pezizomycetes genomes reveal the molecular basis of ectomycorrhizal truffle lifestyle.</title>
        <authorList>
            <person name="Murat C."/>
            <person name="Payen T."/>
            <person name="Noel B."/>
            <person name="Kuo A."/>
            <person name="Morin E."/>
            <person name="Chen J."/>
            <person name="Kohler A."/>
            <person name="Krizsan K."/>
            <person name="Balestrini R."/>
            <person name="Da Silva C."/>
            <person name="Montanini B."/>
            <person name="Hainaut M."/>
            <person name="Levati E."/>
            <person name="Barry K.W."/>
            <person name="Belfiori B."/>
            <person name="Cichocki N."/>
            <person name="Clum A."/>
            <person name="Dockter R.B."/>
            <person name="Fauchery L."/>
            <person name="Guy J."/>
            <person name="Iotti M."/>
            <person name="Le Tacon F."/>
            <person name="Lindquist E.A."/>
            <person name="Lipzen A."/>
            <person name="Malagnac F."/>
            <person name="Mello A."/>
            <person name="Molinier V."/>
            <person name="Miyauchi S."/>
            <person name="Poulain J."/>
            <person name="Riccioni C."/>
            <person name="Rubini A."/>
            <person name="Sitrit Y."/>
            <person name="Splivallo R."/>
            <person name="Traeger S."/>
            <person name="Wang M."/>
            <person name="Zifcakova L."/>
            <person name="Wipf D."/>
            <person name="Zambonelli A."/>
            <person name="Paolocci F."/>
            <person name="Nowrousian M."/>
            <person name="Ottonello S."/>
            <person name="Baldrian P."/>
            <person name="Spatafora J.W."/>
            <person name="Henrissat B."/>
            <person name="Nagy L.G."/>
            <person name="Aury J.M."/>
            <person name="Wincker P."/>
            <person name="Grigoriev I.V."/>
            <person name="Bonfante P."/>
            <person name="Martin F.M."/>
        </authorList>
    </citation>
    <scope>NUCLEOTIDE SEQUENCE [LARGE SCALE GENOMIC DNA]</scope>
    <source>
        <strain evidence="2 3">120613-1</strain>
    </source>
</reference>
<dbReference type="Proteomes" id="UP000276215">
    <property type="component" value="Unassembled WGS sequence"/>
</dbReference>
<name>A0A3N4J4J5_9PEZI</name>
<keyword evidence="3" id="KW-1185">Reference proteome</keyword>
<keyword evidence="1" id="KW-1133">Transmembrane helix</keyword>
<feature type="transmembrane region" description="Helical" evidence="1">
    <location>
        <begin position="104"/>
        <end position="123"/>
    </location>
</feature>
<protein>
    <submittedName>
        <fullName evidence="2">Uncharacterized protein</fullName>
    </submittedName>
</protein>
<feature type="transmembrane region" description="Helical" evidence="1">
    <location>
        <begin position="57"/>
        <end position="84"/>
    </location>
</feature>